<sequence>MNEKKYPMTYEEYEKRVIELFLEPGTYTATKKEKLEFIYDELLKNDPDFIRNQYNSDCKSYDNPEKYGIVDPEYIFSDERLDAIPVYNLELLF</sequence>
<evidence type="ECO:0000313" key="1">
    <source>
        <dbReference type="EMBL" id="SEL09719.1"/>
    </source>
</evidence>
<dbReference type="Proteomes" id="UP000199506">
    <property type="component" value="Unassembled WGS sequence"/>
</dbReference>
<dbReference type="OrthoDB" id="77649at2157"/>
<dbReference type="EMBL" id="FOAK01000009">
    <property type="protein sequence ID" value="SEL09719.1"/>
    <property type="molecule type" value="Genomic_DNA"/>
</dbReference>
<evidence type="ECO:0000313" key="2">
    <source>
        <dbReference type="Proteomes" id="UP000199506"/>
    </source>
</evidence>
<dbReference type="RefSeq" id="WP_091699617.1">
    <property type="nucleotide sequence ID" value="NZ_FOAK01000009.1"/>
</dbReference>
<accession>A0A1H7MF83</accession>
<organism evidence="1 2">
    <name type="scientific">Methanobrevibacter gottschalkii</name>
    <dbReference type="NCBI Taxonomy" id="190974"/>
    <lineage>
        <taxon>Archaea</taxon>
        <taxon>Methanobacteriati</taxon>
        <taxon>Methanobacteriota</taxon>
        <taxon>Methanomada group</taxon>
        <taxon>Methanobacteria</taxon>
        <taxon>Methanobacteriales</taxon>
        <taxon>Methanobacteriaceae</taxon>
        <taxon>Methanobrevibacter</taxon>
    </lineage>
</organism>
<reference evidence="1 2" key="1">
    <citation type="submission" date="2016-10" db="EMBL/GenBank/DDBJ databases">
        <authorList>
            <person name="de Groot N.N."/>
        </authorList>
    </citation>
    <scope>NUCLEOTIDE SEQUENCE [LARGE SCALE GENOMIC DNA]</scope>
    <source>
        <strain evidence="1 2">DSM 11978</strain>
    </source>
</reference>
<protein>
    <submittedName>
        <fullName evidence="1">Uncharacterized protein</fullName>
    </submittedName>
</protein>
<gene>
    <name evidence="1" type="ORF">SAMN05216439_1951</name>
</gene>
<dbReference type="AlphaFoldDB" id="A0A1H7MF83"/>
<proteinExistence type="predicted"/>
<name>A0A1H7MF83_9EURY</name>